<dbReference type="InterPro" id="IPR000837">
    <property type="entry name" value="AP-1"/>
</dbReference>
<dbReference type="CDD" id="cd14722">
    <property type="entry name" value="bZIP_ATF3"/>
    <property type="match status" value="1"/>
</dbReference>
<dbReference type="Proteomes" id="UP001166093">
    <property type="component" value="Unassembled WGS sequence"/>
</dbReference>
<reference evidence="4" key="1">
    <citation type="journal article" date="2021" name="Cell">
        <title>Tracing the genetic footprints of vertebrate landing in non-teleost ray-finned fishes.</title>
        <authorList>
            <person name="Bi X."/>
            <person name="Wang K."/>
            <person name="Yang L."/>
            <person name="Pan H."/>
            <person name="Jiang H."/>
            <person name="Wei Q."/>
            <person name="Fang M."/>
            <person name="Yu H."/>
            <person name="Zhu C."/>
            <person name="Cai Y."/>
            <person name="He Y."/>
            <person name="Gan X."/>
            <person name="Zeng H."/>
            <person name="Yu D."/>
            <person name="Zhu Y."/>
            <person name="Jiang H."/>
            <person name="Qiu Q."/>
            <person name="Yang H."/>
            <person name="Zhang Y.E."/>
            <person name="Wang W."/>
            <person name="Zhu M."/>
            <person name="He S."/>
            <person name="Zhang G."/>
        </authorList>
    </citation>
    <scope>NUCLEOTIDE SEQUENCE</scope>
    <source>
        <strain evidence="4">Pddl_001</strain>
    </source>
</reference>
<accession>A0ABS2YGN8</accession>
<dbReference type="Pfam" id="PF00170">
    <property type="entry name" value="bZIP_1"/>
    <property type="match status" value="1"/>
</dbReference>
<feature type="coiled-coil region" evidence="1">
    <location>
        <begin position="468"/>
        <end position="505"/>
    </location>
</feature>
<dbReference type="SUPFAM" id="SSF57959">
    <property type="entry name" value="Leucine zipper domain"/>
    <property type="match status" value="1"/>
</dbReference>
<protein>
    <submittedName>
        <fullName evidence="4">ATF3 factor</fullName>
    </submittedName>
</protein>
<feature type="non-terminal residue" evidence="4">
    <location>
        <position position="1"/>
    </location>
</feature>
<dbReference type="EMBL" id="JAAWVQ010153579">
    <property type="protein sequence ID" value="MBN3285894.1"/>
    <property type="molecule type" value="Genomic_DNA"/>
</dbReference>
<proteinExistence type="predicted"/>
<dbReference type="InterPro" id="IPR046347">
    <property type="entry name" value="bZIP_sf"/>
</dbReference>
<evidence type="ECO:0000313" key="4">
    <source>
        <dbReference type="EMBL" id="MBN3285894.1"/>
    </source>
</evidence>
<comment type="caution">
    <text evidence="4">The sequence shown here is derived from an EMBL/GenBank/DDBJ whole genome shotgun (WGS) entry which is preliminary data.</text>
</comment>
<feature type="region of interest" description="Disordered" evidence="2">
    <location>
        <begin position="256"/>
        <end position="378"/>
    </location>
</feature>
<feature type="domain" description="BZIP" evidence="3">
    <location>
        <begin position="450"/>
        <end position="513"/>
    </location>
</feature>
<evidence type="ECO:0000256" key="2">
    <source>
        <dbReference type="SAM" id="MobiDB-lite"/>
    </source>
</evidence>
<name>A0ABS2YGN8_POLSP</name>
<dbReference type="PRINTS" id="PR00042">
    <property type="entry name" value="LEUZIPPRFOS"/>
</dbReference>
<feature type="non-terminal residue" evidence="4">
    <location>
        <position position="545"/>
    </location>
</feature>
<dbReference type="InterPro" id="IPR004827">
    <property type="entry name" value="bZIP"/>
</dbReference>
<gene>
    <name evidence="4" type="primary">Atf3_0</name>
    <name evidence="4" type="ORF">GTO93_0002617</name>
</gene>
<dbReference type="PANTHER" id="PTHR23351">
    <property type="entry name" value="FOS TRANSCRIPTION FACTOR-RELATED"/>
    <property type="match status" value="1"/>
</dbReference>
<keyword evidence="5" id="KW-1185">Reference proteome</keyword>
<dbReference type="Gene3D" id="1.20.5.170">
    <property type="match status" value="1"/>
</dbReference>
<feature type="compositionally biased region" description="Pro residues" evidence="2">
    <location>
        <begin position="297"/>
        <end position="333"/>
    </location>
</feature>
<sequence>MMLQHPGLGPSEISCSAVVPCLSPPASFGFEEFANFTPLVKEELRFAILNKCLANEMNSTMECITMNTERPTEHPRVKKEDLVMKQPYSAVFETLSIYHHSNVQHPCIRHQFLRLIPVPRFVFPHLALLFQSDQLHQGTLFNFQSHHFINVSRHITCLQPSSLVQELLFYSMLSVFNLLCPKLNNHSPSIKTGSWLSSSMLGIFSISFQSFHTGKKPLFYLQGCTHGDQLPLSRLPCLLHHLAAYLLDGPIQRGRSTHPSSVKSPIPLFKVSPSRNPHHPHPSDPFFIDSSHSYHHLPPPSPPSRPPTFPPSRPPTFPPTLPPSRHPSSPPSLPEQASLSTPTLPPPSPILITNVPGSVKSRPIGGLTSPPLQKSQTLGTSLSPFVSRSSGIVFLLRGGPPSQPLHVFSVAGSSAPGMCRHRRPQSVTTFYPSFHVQLHWSATRIPPEENERRKRRRERNKIAATKCRNKKKERTDSLQKESEKLESINADLKAQIEVLKSEKQQLVYMLNLHRPTCIVRAQNGRTPEDERNLFLQQIADGTLQG</sequence>
<evidence type="ECO:0000256" key="1">
    <source>
        <dbReference type="SAM" id="Coils"/>
    </source>
</evidence>
<dbReference type="PROSITE" id="PS50217">
    <property type="entry name" value="BZIP"/>
    <property type="match status" value="1"/>
</dbReference>
<dbReference type="PROSITE" id="PS00036">
    <property type="entry name" value="BZIP_BASIC"/>
    <property type="match status" value="1"/>
</dbReference>
<evidence type="ECO:0000313" key="5">
    <source>
        <dbReference type="Proteomes" id="UP001166093"/>
    </source>
</evidence>
<evidence type="ECO:0000259" key="3">
    <source>
        <dbReference type="PROSITE" id="PS50217"/>
    </source>
</evidence>
<keyword evidence="1" id="KW-0175">Coiled coil</keyword>
<dbReference type="PANTHER" id="PTHR23351:SF23">
    <property type="entry name" value="CYCLIC AMP-DEPENDENT TRANSCRIPTION FACTOR ATF-3"/>
    <property type="match status" value="1"/>
</dbReference>
<dbReference type="SMART" id="SM00338">
    <property type="entry name" value="BRLZ"/>
    <property type="match status" value="1"/>
</dbReference>
<organism evidence="4 5">
    <name type="scientific">Polyodon spathula</name>
    <name type="common">North American paddlefish</name>
    <name type="synonym">Squalus spathula</name>
    <dbReference type="NCBI Taxonomy" id="7913"/>
    <lineage>
        <taxon>Eukaryota</taxon>
        <taxon>Metazoa</taxon>
        <taxon>Chordata</taxon>
        <taxon>Craniata</taxon>
        <taxon>Vertebrata</taxon>
        <taxon>Euteleostomi</taxon>
        <taxon>Actinopterygii</taxon>
        <taxon>Chondrostei</taxon>
        <taxon>Acipenseriformes</taxon>
        <taxon>Polyodontidae</taxon>
        <taxon>Polyodon</taxon>
    </lineage>
</organism>